<protein>
    <recommendedName>
        <fullName evidence="4">Cyclin-like domain-containing protein</fullName>
    </recommendedName>
</protein>
<comment type="similarity">
    <text evidence="2">Belongs to the cyclin family.</text>
</comment>
<evidence type="ECO:0000256" key="1">
    <source>
        <dbReference type="ARBA" id="ARBA00023127"/>
    </source>
</evidence>
<evidence type="ECO:0000259" key="4">
    <source>
        <dbReference type="SMART" id="SM00385"/>
    </source>
</evidence>
<sequence length="314" mass="35079">MMTDLSCVEELHAVTPTEMLEPDAVRRHLRLLLAKEDSPRPSGYLATVQTQGMVASWRKRMAEWMLHTGKAFELSADTVECAIHFMDVYLAALSVDKIVLQLVSMVAMYVASKMHEPRPILMEEMELLCQHKYPRSEIILMEKQLLHVLQWRLNPATPVAFLRDLLTFESVPSIQVHLEEAAMELLEECAIDYEYQVFPSSVVAAAALEVVCATQFGCASPLAAYALDTLGVDADAFKDCVARMMTLYAPADVEPELASLAYEAKDDSVVADDCKPRSASPTSIDSPGRVEKKRRRDDDDDKEASPRKKQRATA</sequence>
<proteinExistence type="inferred from homology"/>
<dbReference type="InParanoid" id="T0QBR0"/>
<dbReference type="VEuPathDB" id="FungiDB:SDRG_10336"/>
<dbReference type="InterPro" id="IPR013763">
    <property type="entry name" value="Cyclin-like_dom"/>
</dbReference>
<keyword evidence="1 2" id="KW-0195">Cyclin</keyword>
<dbReference type="eggNOG" id="KOG0654">
    <property type="taxonomic scope" value="Eukaryota"/>
</dbReference>
<feature type="domain" description="Cyclin-like" evidence="4">
    <location>
        <begin position="63"/>
        <end position="147"/>
    </location>
</feature>
<dbReference type="STRING" id="1156394.T0QBR0"/>
<evidence type="ECO:0000313" key="5">
    <source>
        <dbReference type="EMBL" id="EQC32141.1"/>
    </source>
</evidence>
<name>T0QBR0_SAPDV</name>
<dbReference type="Gene3D" id="1.10.472.10">
    <property type="entry name" value="Cyclin-like"/>
    <property type="match status" value="2"/>
</dbReference>
<dbReference type="OMA" id="EECAIDY"/>
<reference evidence="5 6" key="1">
    <citation type="submission" date="2012-04" db="EMBL/GenBank/DDBJ databases">
        <title>The Genome Sequence of Saprolegnia declina VS20.</title>
        <authorList>
            <consortium name="The Broad Institute Genome Sequencing Platform"/>
            <person name="Russ C."/>
            <person name="Nusbaum C."/>
            <person name="Tyler B."/>
            <person name="van West P."/>
            <person name="Dieguez-Uribeondo J."/>
            <person name="de Bruijn I."/>
            <person name="Tripathy S."/>
            <person name="Jiang R."/>
            <person name="Young S.K."/>
            <person name="Zeng Q."/>
            <person name="Gargeya S."/>
            <person name="Fitzgerald M."/>
            <person name="Haas B."/>
            <person name="Abouelleil A."/>
            <person name="Alvarado L."/>
            <person name="Arachchi H.M."/>
            <person name="Berlin A."/>
            <person name="Chapman S.B."/>
            <person name="Goldberg J."/>
            <person name="Griggs A."/>
            <person name="Gujja S."/>
            <person name="Hansen M."/>
            <person name="Howarth C."/>
            <person name="Imamovic A."/>
            <person name="Larimer J."/>
            <person name="McCowen C."/>
            <person name="Montmayeur A."/>
            <person name="Murphy C."/>
            <person name="Neiman D."/>
            <person name="Pearson M."/>
            <person name="Priest M."/>
            <person name="Roberts A."/>
            <person name="Saif S."/>
            <person name="Shea T."/>
            <person name="Sisk P."/>
            <person name="Sykes S."/>
            <person name="Wortman J."/>
            <person name="Nusbaum C."/>
            <person name="Birren B."/>
        </authorList>
    </citation>
    <scope>NUCLEOTIDE SEQUENCE [LARGE SCALE GENOMIC DNA]</scope>
    <source>
        <strain evidence="5 6">VS20</strain>
    </source>
</reference>
<dbReference type="InterPro" id="IPR036915">
    <property type="entry name" value="Cyclin-like_sf"/>
</dbReference>
<dbReference type="AlphaFoldDB" id="T0QBR0"/>
<accession>T0QBR0</accession>
<dbReference type="PANTHER" id="PTHR10177">
    <property type="entry name" value="CYCLINS"/>
    <property type="match status" value="1"/>
</dbReference>
<gene>
    <name evidence="5" type="ORF">SDRG_10336</name>
</gene>
<feature type="compositionally biased region" description="Basic and acidic residues" evidence="3">
    <location>
        <begin position="267"/>
        <end position="276"/>
    </location>
</feature>
<dbReference type="InterPro" id="IPR039361">
    <property type="entry name" value="Cyclin"/>
</dbReference>
<dbReference type="SUPFAM" id="SSF47954">
    <property type="entry name" value="Cyclin-like"/>
    <property type="match status" value="2"/>
</dbReference>
<dbReference type="InterPro" id="IPR006671">
    <property type="entry name" value="Cyclin_N"/>
</dbReference>
<evidence type="ECO:0000256" key="3">
    <source>
        <dbReference type="SAM" id="MobiDB-lite"/>
    </source>
</evidence>
<dbReference type="OrthoDB" id="64224at2759"/>
<dbReference type="InterPro" id="IPR004367">
    <property type="entry name" value="Cyclin_C-dom"/>
</dbReference>
<dbReference type="GeneID" id="19951063"/>
<dbReference type="Pfam" id="PF02984">
    <property type="entry name" value="Cyclin_C"/>
    <property type="match status" value="1"/>
</dbReference>
<dbReference type="Proteomes" id="UP000030762">
    <property type="component" value="Unassembled WGS sequence"/>
</dbReference>
<evidence type="ECO:0000313" key="6">
    <source>
        <dbReference type="Proteomes" id="UP000030762"/>
    </source>
</evidence>
<dbReference type="EMBL" id="JH767165">
    <property type="protein sequence ID" value="EQC32141.1"/>
    <property type="molecule type" value="Genomic_DNA"/>
</dbReference>
<dbReference type="RefSeq" id="XP_008614543.1">
    <property type="nucleotide sequence ID" value="XM_008616321.1"/>
</dbReference>
<feature type="region of interest" description="Disordered" evidence="3">
    <location>
        <begin position="267"/>
        <end position="314"/>
    </location>
</feature>
<evidence type="ECO:0000256" key="2">
    <source>
        <dbReference type="RuleBase" id="RU000383"/>
    </source>
</evidence>
<dbReference type="SMART" id="SM00385">
    <property type="entry name" value="CYCLIN"/>
    <property type="match status" value="1"/>
</dbReference>
<keyword evidence="6" id="KW-1185">Reference proteome</keyword>
<dbReference type="FunFam" id="1.10.472.10:FF:000057">
    <property type="entry name" value="Cyclin N-terminal domain containing 2"/>
    <property type="match status" value="1"/>
</dbReference>
<organism evidence="5 6">
    <name type="scientific">Saprolegnia diclina (strain VS20)</name>
    <dbReference type="NCBI Taxonomy" id="1156394"/>
    <lineage>
        <taxon>Eukaryota</taxon>
        <taxon>Sar</taxon>
        <taxon>Stramenopiles</taxon>
        <taxon>Oomycota</taxon>
        <taxon>Saprolegniomycetes</taxon>
        <taxon>Saprolegniales</taxon>
        <taxon>Saprolegniaceae</taxon>
        <taxon>Saprolegnia</taxon>
    </lineage>
</organism>
<dbReference type="Pfam" id="PF00134">
    <property type="entry name" value="Cyclin_N"/>
    <property type="match status" value="1"/>
</dbReference>